<evidence type="ECO:0000256" key="2">
    <source>
        <dbReference type="SAM" id="MobiDB-lite"/>
    </source>
</evidence>
<comment type="caution">
    <text evidence="5">The sequence shown here is derived from an EMBL/GenBank/DDBJ whole genome shotgun (WGS) entry which is preliminary data.</text>
</comment>
<feature type="transmembrane region" description="Helical" evidence="3">
    <location>
        <begin position="300"/>
        <end position="323"/>
    </location>
</feature>
<evidence type="ECO:0000313" key="6">
    <source>
        <dbReference type="Proteomes" id="UP001592531"/>
    </source>
</evidence>
<feature type="region of interest" description="Disordered" evidence="2">
    <location>
        <begin position="1"/>
        <end position="27"/>
    </location>
</feature>
<dbReference type="EC" id="2.4.-.-" evidence="5"/>
<sequence length="759" mass="78400">MSNSQVRSTCLPEAEPAVRPSHPSGRTGGSTVMPALLLAASGCTSVLLHVLAGRLLGPADYGALGVVLGLVATVGVPMAALQTLFGGLVVRSVERGGDCDVRPLLRRALATAAAVCAVLAPGCRPAAAALHLSGPLPLLLALAFVLPNTACVVLWSRVYGVGGWSAVVAPAAVGNGVRLLVAAAALLCGGAVNAVLAATVLGEVVTALLLHRTLLHRTLRRDGRDGGRDERRNRGQDGVRAAVPAPAAELGGDLDPGPDEVLAPGWRASGRAVLTIAGLGALTSVDLVCARRWLPDAEVGSYVAGAFLAKAVLGAAQTLVVLLLGRLASADARTSARAQRQGLLACAVTGTAVTAGFALCGRNLIPLLLGPGYLVPPVLGLWLGAAATLLLMLTLLLHSHVSAGTSAPWAWVAVAAFPVLALLLPRTADGIAAALALSAAAAVGIAYRRLPTAAVRGDAARTPQGGGSLPGGRPLGGLGQAAELELTMVVPYYNPGPAVVRHVRELLRVLDQHGCDFEVLAVSDGCTDSSELLLAELVHPRLRRIGYPVNAGKGAAVRTGFAQGRGRWLGFIDADGDLPAHLVPRVLDVARGGDLDAAVGSKELGPGGTGPDYGAVRSLCSHGYRAVTRALFRLPVGDTQTGLKVFRREALAEVLPLCRENRFVFDLELLALLHRRHYRRVARVPVEFHFRTSSTVGPAAVLTMLLDTVRVRWRLLNSGAAAPRRSAARSGRGLPAPAAHPRISAGRLLELQTVPDTRN</sequence>
<dbReference type="SUPFAM" id="SSF53448">
    <property type="entry name" value="Nucleotide-diphospho-sugar transferases"/>
    <property type="match status" value="1"/>
</dbReference>
<feature type="domain" description="Glycosyltransferase 2-like" evidence="4">
    <location>
        <begin position="489"/>
        <end position="654"/>
    </location>
</feature>
<evidence type="ECO:0000256" key="1">
    <source>
        <dbReference type="ARBA" id="ARBA00006739"/>
    </source>
</evidence>
<keyword evidence="3" id="KW-0812">Transmembrane</keyword>
<keyword evidence="3" id="KW-0472">Membrane</keyword>
<gene>
    <name evidence="5" type="ORF">ACEZDE_21195</name>
</gene>
<accession>A0ABV6VZF6</accession>
<keyword evidence="6" id="KW-1185">Reference proteome</keyword>
<comment type="similarity">
    <text evidence="1">Belongs to the glycosyltransferase 2 family.</text>
</comment>
<evidence type="ECO:0000256" key="3">
    <source>
        <dbReference type="SAM" id="Phobius"/>
    </source>
</evidence>
<feature type="transmembrane region" description="Helical" evidence="3">
    <location>
        <begin position="179"/>
        <end position="210"/>
    </location>
</feature>
<dbReference type="PANTHER" id="PTHR48090:SF7">
    <property type="entry name" value="RFBJ PROTEIN"/>
    <property type="match status" value="1"/>
</dbReference>
<dbReference type="InterPro" id="IPR001173">
    <property type="entry name" value="Glyco_trans_2-like"/>
</dbReference>
<dbReference type="CDD" id="cd04179">
    <property type="entry name" value="DPM_DPG-synthase_like"/>
    <property type="match status" value="1"/>
</dbReference>
<organism evidence="5 6">
    <name type="scientific">Streptacidiphilus cavernicola</name>
    <dbReference type="NCBI Taxonomy" id="3342716"/>
    <lineage>
        <taxon>Bacteria</taxon>
        <taxon>Bacillati</taxon>
        <taxon>Actinomycetota</taxon>
        <taxon>Actinomycetes</taxon>
        <taxon>Kitasatosporales</taxon>
        <taxon>Streptomycetaceae</taxon>
        <taxon>Streptacidiphilus</taxon>
    </lineage>
</organism>
<feature type="transmembrane region" description="Helical" evidence="3">
    <location>
        <begin position="135"/>
        <end position="159"/>
    </location>
</feature>
<dbReference type="InterPro" id="IPR050256">
    <property type="entry name" value="Glycosyltransferase_2"/>
</dbReference>
<protein>
    <submittedName>
        <fullName evidence="5">Glycosyltransferase</fullName>
        <ecNumber evidence="5">2.4.-.-</ecNumber>
    </submittedName>
</protein>
<feature type="transmembrane region" description="Helical" evidence="3">
    <location>
        <begin position="32"/>
        <end position="51"/>
    </location>
</feature>
<feature type="transmembrane region" description="Helical" evidence="3">
    <location>
        <begin position="409"/>
        <end position="425"/>
    </location>
</feature>
<feature type="transmembrane region" description="Helical" evidence="3">
    <location>
        <begin position="343"/>
        <end position="365"/>
    </location>
</feature>
<dbReference type="GO" id="GO:0016757">
    <property type="term" value="F:glycosyltransferase activity"/>
    <property type="evidence" value="ECO:0007669"/>
    <property type="project" value="UniProtKB-KW"/>
</dbReference>
<reference evidence="5 6" key="1">
    <citation type="submission" date="2024-09" db="EMBL/GenBank/DDBJ databases">
        <authorList>
            <person name="Lee S.D."/>
        </authorList>
    </citation>
    <scope>NUCLEOTIDE SEQUENCE [LARGE SCALE GENOMIC DNA]</scope>
    <source>
        <strain evidence="5 6">N8-3</strain>
    </source>
</reference>
<feature type="transmembrane region" description="Helical" evidence="3">
    <location>
        <begin position="63"/>
        <end position="84"/>
    </location>
</feature>
<feature type="transmembrane region" description="Helical" evidence="3">
    <location>
        <begin position="104"/>
        <end position="123"/>
    </location>
</feature>
<name>A0ABV6VZF6_9ACTN</name>
<dbReference type="RefSeq" id="WP_380538128.1">
    <property type="nucleotide sequence ID" value="NZ_JBHFAB010000016.1"/>
</dbReference>
<dbReference type="InterPro" id="IPR029044">
    <property type="entry name" value="Nucleotide-diphossugar_trans"/>
</dbReference>
<dbReference type="Proteomes" id="UP001592531">
    <property type="component" value="Unassembled WGS sequence"/>
</dbReference>
<keyword evidence="5" id="KW-0808">Transferase</keyword>
<keyword evidence="5" id="KW-0328">Glycosyltransferase</keyword>
<dbReference type="Gene3D" id="3.90.550.10">
    <property type="entry name" value="Spore Coat Polysaccharide Biosynthesis Protein SpsA, Chain A"/>
    <property type="match status" value="1"/>
</dbReference>
<keyword evidence="3" id="KW-1133">Transmembrane helix</keyword>
<dbReference type="PANTHER" id="PTHR48090">
    <property type="entry name" value="UNDECAPRENYL-PHOSPHATE 4-DEOXY-4-FORMAMIDO-L-ARABINOSE TRANSFERASE-RELATED"/>
    <property type="match status" value="1"/>
</dbReference>
<dbReference type="Pfam" id="PF00535">
    <property type="entry name" value="Glycos_transf_2"/>
    <property type="match status" value="1"/>
</dbReference>
<dbReference type="EMBL" id="JBHFAB010000016">
    <property type="protein sequence ID" value="MFC1419130.1"/>
    <property type="molecule type" value="Genomic_DNA"/>
</dbReference>
<feature type="transmembrane region" description="Helical" evidence="3">
    <location>
        <begin position="377"/>
        <end position="397"/>
    </location>
</feature>
<evidence type="ECO:0000313" key="5">
    <source>
        <dbReference type="EMBL" id="MFC1419130.1"/>
    </source>
</evidence>
<proteinExistence type="inferred from homology"/>
<evidence type="ECO:0000259" key="4">
    <source>
        <dbReference type="Pfam" id="PF00535"/>
    </source>
</evidence>